<sequence length="138" mass="15635">MHSPSFWRVRYSFHVASESTGFESRILDSGMAVAAHRKPLDVSYTTPMPPALPVFSKAASKLIFSGRTMKQQDQIDKEKFSQMHGDIPPFICKAGADEGKEYFDLKVKKGGADEVEIELIITRSEDKYYVNFHSLRET</sequence>
<gene>
    <name evidence="1" type="ORF">V6N12_016553</name>
</gene>
<evidence type="ECO:0000313" key="1">
    <source>
        <dbReference type="EMBL" id="KAK8517712.1"/>
    </source>
</evidence>
<evidence type="ECO:0000313" key="2">
    <source>
        <dbReference type="Proteomes" id="UP001472677"/>
    </source>
</evidence>
<proteinExistence type="predicted"/>
<reference evidence="1 2" key="1">
    <citation type="journal article" date="2024" name="G3 (Bethesda)">
        <title>Genome assembly of Hibiscus sabdariffa L. provides insights into metabolisms of medicinal natural products.</title>
        <authorList>
            <person name="Kim T."/>
        </authorList>
    </citation>
    <scope>NUCLEOTIDE SEQUENCE [LARGE SCALE GENOMIC DNA]</scope>
    <source>
        <strain evidence="1">TK-2024</strain>
        <tissue evidence="1">Old leaves</tissue>
    </source>
</reference>
<keyword evidence="2" id="KW-1185">Reference proteome</keyword>
<name>A0ABR2CDZ1_9ROSI</name>
<dbReference type="Proteomes" id="UP001472677">
    <property type="component" value="Unassembled WGS sequence"/>
</dbReference>
<organism evidence="1 2">
    <name type="scientific">Hibiscus sabdariffa</name>
    <name type="common">roselle</name>
    <dbReference type="NCBI Taxonomy" id="183260"/>
    <lineage>
        <taxon>Eukaryota</taxon>
        <taxon>Viridiplantae</taxon>
        <taxon>Streptophyta</taxon>
        <taxon>Embryophyta</taxon>
        <taxon>Tracheophyta</taxon>
        <taxon>Spermatophyta</taxon>
        <taxon>Magnoliopsida</taxon>
        <taxon>eudicotyledons</taxon>
        <taxon>Gunneridae</taxon>
        <taxon>Pentapetalae</taxon>
        <taxon>rosids</taxon>
        <taxon>malvids</taxon>
        <taxon>Malvales</taxon>
        <taxon>Malvaceae</taxon>
        <taxon>Malvoideae</taxon>
        <taxon>Hibiscus</taxon>
    </lineage>
</organism>
<dbReference type="EMBL" id="JBBPBM010000055">
    <property type="protein sequence ID" value="KAK8517712.1"/>
    <property type="molecule type" value="Genomic_DNA"/>
</dbReference>
<protein>
    <submittedName>
        <fullName evidence="1">Uncharacterized protein</fullName>
    </submittedName>
</protein>
<comment type="caution">
    <text evidence="1">The sequence shown here is derived from an EMBL/GenBank/DDBJ whole genome shotgun (WGS) entry which is preliminary data.</text>
</comment>
<accession>A0ABR2CDZ1</accession>